<gene>
    <name evidence="2" type="ORF">CARN6_1792</name>
</gene>
<dbReference type="AlphaFoldDB" id="E6QM64"/>
<accession>E6QM64</accession>
<protein>
    <submittedName>
        <fullName evidence="2">Uncharacterized protein</fullName>
    </submittedName>
</protein>
<sequence>MGWFGGSGVTGGAAGDGQTLEVERDHQRFAFEVIEPEVACVGGAESGSSVDADKRNTSEKTSFEAVAEGGETWDGAVVERAHGQFGGLAESDDGGDVFCSGAATAFVAATDEEGFKRSSATDVERADALGGVHLVSADGEQVTADPGDIDGQLSGGLNGVDVEVDAVFLSDLADGLDGLDDAGFIVGEHNADKAGVGQEGGANGLGIDKSAGQGRDARDLDAASGKALGGGEDGGVFDGGGDEVVAGTEQAEERGVVALGAAGVEDDFCGMAAQELSEYLACVIDGAAGGLAGLMDRGGVAEVVDPEGAHGLDHLGQQRGGGVGIHVDSAHWLGSCVYCIWSSIWGRRTRKSGSEQEWLAAGLRMIDVWLFAVGYGDVGRGVGWSDVFGAGADEAIVVELFDDVGGPACDAAHREDGGEEIDIDAERGVGGGGVEIDVCVEVLFGVDVQLDLPGPVKPFGDARVFGELLAHATEMGGARVFGLVDAVSEAGDFFLVGEHLFDVLDGVSASLVDGEEHTHDGFVCPAVERAFEGADCAGDGGVNVRERGGDDASGEGGGIQLVVGVEDEGDVEGSGGGL</sequence>
<comment type="caution">
    <text evidence="2">The sequence shown here is derived from an EMBL/GenBank/DDBJ whole genome shotgun (WGS) entry which is preliminary data.</text>
</comment>
<evidence type="ECO:0000313" key="2">
    <source>
        <dbReference type="EMBL" id="CBI08335.1"/>
    </source>
</evidence>
<evidence type="ECO:0000256" key="1">
    <source>
        <dbReference type="SAM" id="MobiDB-lite"/>
    </source>
</evidence>
<proteinExistence type="predicted"/>
<feature type="region of interest" description="Disordered" evidence="1">
    <location>
        <begin position="195"/>
        <end position="233"/>
    </location>
</feature>
<organism evidence="2">
    <name type="scientific">mine drainage metagenome</name>
    <dbReference type="NCBI Taxonomy" id="410659"/>
    <lineage>
        <taxon>unclassified sequences</taxon>
        <taxon>metagenomes</taxon>
        <taxon>ecological metagenomes</taxon>
    </lineage>
</organism>
<dbReference type="EMBL" id="CABQ01000207">
    <property type="protein sequence ID" value="CBI08335.1"/>
    <property type="molecule type" value="Genomic_DNA"/>
</dbReference>
<name>E6QM64_9ZZZZ</name>
<reference evidence="2" key="1">
    <citation type="submission" date="2009-10" db="EMBL/GenBank/DDBJ databases">
        <title>Diversity of trophic interactions inside an arsenic-rich microbial ecosystem.</title>
        <authorList>
            <person name="Bertin P.N."/>
            <person name="Heinrich-Salmeron A."/>
            <person name="Pelletier E."/>
            <person name="Goulhen-Chollet F."/>
            <person name="Arsene-Ploetze F."/>
            <person name="Gallien S."/>
            <person name="Calteau A."/>
            <person name="Vallenet D."/>
            <person name="Casiot C."/>
            <person name="Chane-Woon-Ming B."/>
            <person name="Giloteaux L."/>
            <person name="Barakat M."/>
            <person name="Bonnefoy V."/>
            <person name="Bruneel O."/>
            <person name="Chandler M."/>
            <person name="Cleiss J."/>
            <person name="Duran R."/>
            <person name="Elbaz-Poulichet F."/>
            <person name="Fonknechten N."/>
            <person name="Lauga B."/>
            <person name="Mornico D."/>
            <person name="Ortet P."/>
            <person name="Schaeffer C."/>
            <person name="Siguier P."/>
            <person name="Alexander Thil Smith A."/>
            <person name="Van Dorsselaer A."/>
            <person name="Weissenbach J."/>
            <person name="Medigue C."/>
            <person name="Le Paslier D."/>
        </authorList>
    </citation>
    <scope>NUCLEOTIDE SEQUENCE</scope>
</reference>